<dbReference type="Gene3D" id="3.90.660.10">
    <property type="match status" value="1"/>
</dbReference>
<dbReference type="RefSeq" id="WP_129428667.1">
    <property type="nucleotide sequence ID" value="NZ_SDWV01000029.1"/>
</dbReference>
<dbReference type="Pfam" id="PF13450">
    <property type="entry name" value="NAD_binding_8"/>
    <property type="match status" value="1"/>
</dbReference>
<organism evidence="1 2">
    <name type="scientific">Nocardioides zhouii</name>
    <dbReference type="NCBI Taxonomy" id="1168729"/>
    <lineage>
        <taxon>Bacteria</taxon>
        <taxon>Bacillati</taxon>
        <taxon>Actinomycetota</taxon>
        <taxon>Actinomycetes</taxon>
        <taxon>Propionibacteriales</taxon>
        <taxon>Nocardioidaceae</taxon>
        <taxon>Nocardioides</taxon>
    </lineage>
</organism>
<accession>A0A4Q2SLD7</accession>
<dbReference type="PANTHER" id="PTHR16128">
    <property type="entry name" value="FAD/NAD(P)-BINDING OXIDOREDUCTASE FAMILY PROTEIN"/>
    <property type="match status" value="1"/>
</dbReference>
<keyword evidence="2" id="KW-1185">Reference proteome</keyword>
<name>A0A4Q2SLD7_9ACTN</name>
<gene>
    <name evidence="1" type="ORF">EUA94_20280</name>
</gene>
<dbReference type="EMBL" id="SDWV01000029">
    <property type="protein sequence ID" value="RYC04904.1"/>
    <property type="molecule type" value="Genomic_DNA"/>
</dbReference>
<dbReference type="AlphaFoldDB" id="A0A4Q2SLD7"/>
<protein>
    <submittedName>
        <fullName evidence="1">FAD-binding protein</fullName>
    </submittedName>
</protein>
<reference evidence="1 2" key="1">
    <citation type="submission" date="2019-01" db="EMBL/GenBank/DDBJ databases">
        <title>Novel species of Nocardioides.</title>
        <authorList>
            <person name="Liu Q."/>
            <person name="X Y.-H."/>
        </authorList>
    </citation>
    <scope>NUCLEOTIDE SEQUENCE [LARGE SCALE GENOMIC DNA]</scope>
    <source>
        <strain evidence="1 2">HLT2-9</strain>
    </source>
</reference>
<dbReference type="SUPFAM" id="SSF51905">
    <property type="entry name" value="FAD/NAD(P)-binding domain"/>
    <property type="match status" value="1"/>
</dbReference>
<dbReference type="OrthoDB" id="5792777at2"/>
<comment type="caution">
    <text evidence="1">The sequence shown here is derived from an EMBL/GenBank/DDBJ whole genome shotgun (WGS) entry which is preliminary data.</text>
</comment>
<sequence length="324" mass="34604">MTTPEVVVVGAGLAGVACARELRVAGLSVRVVDRGHVPGGRMASRRLWERPVDLGASYLTAADPEFLAVVEDWAGRGLAARWTDTFTVLGDAEAADKVGPVRWGAPRGLRSLVEDLALDLDVERVEVASVDEVRGGAQAVVLAMPDPQARRLVDGHPVADVLDRAWEPVLALAARWPARTWDGVSPSGRFEGAFVNDDPVIGWIADDGRRRGDDAPVLVAHSTPDLAARHLADPSAAAPEMVAGLRRLLHLDEPEDVHLHRWTFARPVGRREASYALVDGPGGPVAVCGDGWGPSPKVETAWLSGTRLGRELGQRLSADRSRSA</sequence>
<proteinExistence type="predicted"/>
<dbReference type="InterPro" id="IPR036188">
    <property type="entry name" value="FAD/NAD-bd_sf"/>
</dbReference>
<dbReference type="Proteomes" id="UP000291101">
    <property type="component" value="Unassembled WGS sequence"/>
</dbReference>
<dbReference type="Gene3D" id="3.50.50.60">
    <property type="entry name" value="FAD/NAD(P)-binding domain"/>
    <property type="match status" value="1"/>
</dbReference>
<evidence type="ECO:0000313" key="1">
    <source>
        <dbReference type="EMBL" id="RYC04904.1"/>
    </source>
</evidence>
<dbReference type="PANTHER" id="PTHR16128:SF5">
    <property type="entry name" value="FAD_NAD(P)-BINDING OXIDOREDUCTASE FAMILY PROTEIN"/>
    <property type="match status" value="1"/>
</dbReference>
<evidence type="ECO:0000313" key="2">
    <source>
        <dbReference type="Proteomes" id="UP000291101"/>
    </source>
</evidence>